<comment type="catalytic activity">
    <reaction evidence="9">
        <text>2 pyruvate + H(+) = (2S)-2-acetolactate + CO2</text>
        <dbReference type="Rhea" id="RHEA:25249"/>
        <dbReference type="ChEBI" id="CHEBI:15361"/>
        <dbReference type="ChEBI" id="CHEBI:15378"/>
        <dbReference type="ChEBI" id="CHEBI:16526"/>
        <dbReference type="ChEBI" id="CHEBI:58476"/>
        <dbReference type="EC" id="2.2.1.6"/>
    </reaction>
</comment>
<evidence type="ECO:0000256" key="2">
    <source>
        <dbReference type="ARBA" id="ARBA00005025"/>
    </source>
</evidence>
<accession>A0ABQ0YTU5</accession>
<dbReference type="SUPFAM" id="SSF52467">
    <property type="entry name" value="DHS-like NAD/FAD-binding domain"/>
    <property type="match status" value="1"/>
</dbReference>
<keyword evidence="6" id="KW-0274">FAD</keyword>
<evidence type="ECO:0000256" key="3">
    <source>
        <dbReference type="ARBA" id="ARBA00007812"/>
    </source>
</evidence>
<proteinExistence type="inferred from homology"/>
<dbReference type="InterPro" id="IPR012001">
    <property type="entry name" value="Thiamin_PyroP_enz_TPP-bd_dom"/>
</dbReference>
<gene>
    <name evidence="15" type="ORF">RAJCM14343_5223</name>
</gene>
<dbReference type="CDD" id="cd00568">
    <property type="entry name" value="TPP_enzymes"/>
    <property type="match status" value="1"/>
</dbReference>
<evidence type="ECO:0000313" key="16">
    <source>
        <dbReference type="Proteomes" id="UP000325466"/>
    </source>
</evidence>
<dbReference type="PANTHER" id="PTHR18968">
    <property type="entry name" value="THIAMINE PYROPHOSPHATE ENZYMES"/>
    <property type="match status" value="1"/>
</dbReference>
<keyword evidence="8" id="KW-0100">Branched-chain amino acid biosynthesis</keyword>
<keyword evidence="8" id="KW-0028">Amino-acid biosynthesis</keyword>
<dbReference type="EMBL" id="BLAH01000143">
    <property type="protein sequence ID" value="GES39945.1"/>
    <property type="molecule type" value="Genomic_DNA"/>
</dbReference>
<comment type="similarity">
    <text evidence="3 10">Belongs to the TPP enzyme family.</text>
</comment>
<keyword evidence="7 10" id="KW-0786">Thiamine pyrophosphate</keyword>
<evidence type="ECO:0000259" key="12">
    <source>
        <dbReference type="Pfam" id="PF00205"/>
    </source>
</evidence>
<dbReference type="GO" id="GO:0003984">
    <property type="term" value="F:acetolactate synthase activity"/>
    <property type="evidence" value="ECO:0007669"/>
    <property type="project" value="UniProtKB-EC"/>
</dbReference>
<dbReference type="Proteomes" id="UP000325466">
    <property type="component" value="Unassembled WGS sequence"/>
</dbReference>
<dbReference type="InterPro" id="IPR029035">
    <property type="entry name" value="DHS-like_NAD/FAD-binding_dom"/>
</dbReference>
<evidence type="ECO:0000256" key="5">
    <source>
        <dbReference type="ARBA" id="ARBA00022630"/>
    </source>
</evidence>
<feature type="domain" description="Thiamine pyrophosphate enzyme N-terminal TPP-binding" evidence="14">
    <location>
        <begin position="72"/>
        <end position="183"/>
    </location>
</feature>
<organism evidence="15 16">
    <name type="scientific">Rhodococcus aetherivorans</name>
    <dbReference type="NCBI Taxonomy" id="191292"/>
    <lineage>
        <taxon>Bacteria</taxon>
        <taxon>Bacillati</taxon>
        <taxon>Actinomycetota</taxon>
        <taxon>Actinomycetes</taxon>
        <taxon>Mycobacteriales</taxon>
        <taxon>Nocardiaceae</taxon>
        <taxon>Rhodococcus</taxon>
    </lineage>
</organism>
<evidence type="ECO:0000313" key="15">
    <source>
        <dbReference type="EMBL" id="GES39945.1"/>
    </source>
</evidence>
<dbReference type="InterPro" id="IPR029061">
    <property type="entry name" value="THDP-binding"/>
</dbReference>
<dbReference type="CDD" id="cd07035">
    <property type="entry name" value="TPP_PYR_POX_like"/>
    <property type="match status" value="1"/>
</dbReference>
<evidence type="ECO:0000256" key="9">
    <source>
        <dbReference type="ARBA" id="ARBA00048670"/>
    </source>
</evidence>
<comment type="caution">
    <text evidence="15">The sequence shown here is derived from an EMBL/GenBank/DDBJ whole genome shotgun (WGS) entry which is preliminary data.</text>
</comment>
<feature type="domain" description="Thiamine pyrophosphate enzyme TPP-binding" evidence="13">
    <location>
        <begin position="450"/>
        <end position="609"/>
    </location>
</feature>
<keyword evidence="15" id="KW-0808">Transferase</keyword>
<name>A0ABQ0YTU5_9NOCA</name>
<evidence type="ECO:0000256" key="11">
    <source>
        <dbReference type="SAM" id="MobiDB-lite"/>
    </source>
</evidence>
<comment type="pathway">
    <text evidence="1">Amino-acid biosynthesis; L-isoleucine biosynthesis; L-isoleucine from 2-oxobutanoate: step 1/4.</text>
</comment>
<keyword evidence="16" id="KW-1185">Reference proteome</keyword>
<evidence type="ECO:0000259" key="13">
    <source>
        <dbReference type="Pfam" id="PF02775"/>
    </source>
</evidence>
<feature type="domain" description="Thiamine pyrophosphate enzyme central" evidence="12">
    <location>
        <begin position="267"/>
        <end position="363"/>
    </location>
</feature>
<evidence type="ECO:0000259" key="14">
    <source>
        <dbReference type="Pfam" id="PF02776"/>
    </source>
</evidence>
<evidence type="ECO:0000256" key="7">
    <source>
        <dbReference type="ARBA" id="ARBA00023052"/>
    </source>
</evidence>
<dbReference type="InterPro" id="IPR011766">
    <property type="entry name" value="TPP_enzyme_TPP-bd"/>
</dbReference>
<dbReference type="InterPro" id="IPR012000">
    <property type="entry name" value="Thiamin_PyroP_enz_cen_dom"/>
</dbReference>
<evidence type="ECO:0000256" key="10">
    <source>
        <dbReference type="RuleBase" id="RU362132"/>
    </source>
</evidence>
<dbReference type="EC" id="2.2.1.6" evidence="4"/>
<comment type="pathway">
    <text evidence="2">Amino-acid biosynthesis; L-valine biosynthesis; L-valine from pyruvate: step 1/4.</text>
</comment>
<dbReference type="Pfam" id="PF02776">
    <property type="entry name" value="TPP_enzyme_N"/>
    <property type="match status" value="1"/>
</dbReference>
<dbReference type="Gene3D" id="3.40.50.970">
    <property type="match status" value="2"/>
</dbReference>
<dbReference type="Pfam" id="PF02775">
    <property type="entry name" value="TPP_enzyme_C"/>
    <property type="match status" value="1"/>
</dbReference>
<evidence type="ECO:0000256" key="1">
    <source>
        <dbReference type="ARBA" id="ARBA00004974"/>
    </source>
</evidence>
<dbReference type="Gene3D" id="3.40.50.1220">
    <property type="entry name" value="TPP-binding domain"/>
    <property type="match status" value="1"/>
</dbReference>
<keyword evidence="5" id="KW-0285">Flavoprotein</keyword>
<dbReference type="Pfam" id="PF00205">
    <property type="entry name" value="TPP_enzyme_M"/>
    <property type="match status" value="1"/>
</dbReference>
<dbReference type="PANTHER" id="PTHR18968:SF13">
    <property type="entry name" value="ACETOLACTATE SYNTHASE CATALYTIC SUBUNIT, MITOCHONDRIAL"/>
    <property type="match status" value="1"/>
</dbReference>
<evidence type="ECO:0000256" key="8">
    <source>
        <dbReference type="ARBA" id="ARBA00023304"/>
    </source>
</evidence>
<evidence type="ECO:0000256" key="4">
    <source>
        <dbReference type="ARBA" id="ARBA00013145"/>
    </source>
</evidence>
<protein>
    <recommendedName>
        <fullName evidence="4">acetolactate synthase</fullName>
        <ecNumber evidence="4">2.2.1.6</ecNumber>
    </recommendedName>
</protein>
<feature type="region of interest" description="Disordered" evidence="11">
    <location>
        <begin position="13"/>
        <end position="69"/>
    </location>
</feature>
<dbReference type="InterPro" id="IPR045229">
    <property type="entry name" value="TPP_enz"/>
</dbReference>
<reference evidence="15 16" key="1">
    <citation type="journal article" date="2018" name="Biodegradation">
        <title>1,4-Dioxane degradation characteristics of Rhodococcus aetherivorans JCM 14343.</title>
        <authorList>
            <person name="Inoue D."/>
            <person name="Tsunoda T."/>
            <person name="Yamamoto N."/>
            <person name="Ike M."/>
            <person name="Sei K."/>
        </authorList>
    </citation>
    <scope>NUCLEOTIDE SEQUENCE [LARGE SCALE GENOMIC DNA]</scope>
    <source>
        <strain evidence="15 16">JCM 14343</strain>
    </source>
</reference>
<evidence type="ECO:0000256" key="6">
    <source>
        <dbReference type="ARBA" id="ARBA00022827"/>
    </source>
</evidence>
<sequence length="633" mass="66527">MLHTLAGRYRRTRTVRWGTGLEGHPPTATPATPPRSKTSRSRTWRSMTPRSKRSEGTIMGTGTPRPDRGRRRVVDAVVDAVADLGVGHIFGVDGANIEDLYDALFATARRVHGVVAKHEFGAATMADGYARITGGLGVVAATSGGGAMNLVAGLAESYTSQVPVLALIGQPPTTLEGRGAFQDSSGQAGTIHAVRLFTEISRYCARVQHPGDLADHLQRAIAAAQTGGPAVLLLPKDIQQARVDDTFVVHVPPRRSGHDPGGPTRIRELLAAARRAGKIVLVAGDQVARDDARDQLRALAAAADAAVGVAPDAKDVYPADEPGFCGVAGSMGHPELVDAVRHSALCVLIGTRLPVTARTGLDAALSAVPVASIGAAPPYLPTVHATSLDLRQTLGELAAAAASGPAVDAAARKRWTPRRMPVSAGPGVRYREAVEAIAAMMPAGSDVFVDAGNTGAAVVHHLPVPRGGRFVVALGMGGMGYSFGAAIGAAFARTGEDYGANREHGRRAVVIAGDGAFYMHGLEIHTALEHHLPVTFLVFNNNAHAMCLTREQLFYHDRYSFNRFRPARLAEGVGAMFPSLPAHPARTLDELFDALEAAAATDGPVFIAVDCDPDEMPPFLPFHTDPRARGQTP</sequence>
<dbReference type="SUPFAM" id="SSF52518">
    <property type="entry name" value="Thiamin diphosphate-binding fold (THDP-binding)"/>
    <property type="match status" value="2"/>
</dbReference>